<feature type="region of interest" description="Disordered" evidence="3">
    <location>
        <begin position="303"/>
        <end position="332"/>
    </location>
</feature>
<dbReference type="GO" id="GO:0003697">
    <property type="term" value="F:single-stranded DNA binding"/>
    <property type="evidence" value="ECO:0007669"/>
    <property type="project" value="InterPro"/>
</dbReference>
<proteinExistence type="predicted"/>
<dbReference type="EMBL" id="MTYJ01000036">
    <property type="protein sequence ID" value="OQV19726.1"/>
    <property type="molecule type" value="Genomic_DNA"/>
</dbReference>
<evidence type="ECO:0000256" key="2">
    <source>
        <dbReference type="ARBA" id="ARBA00023242"/>
    </source>
</evidence>
<evidence type="ECO:0000313" key="5">
    <source>
        <dbReference type="EMBL" id="OQV19726.1"/>
    </source>
</evidence>
<dbReference type="InterPro" id="IPR006640">
    <property type="entry name" value="SprT-like_domain"/>
</dbReference>
<dbReference type="Pfam" id="PF22934">
    <property type="entry name" value="SPRTN_ZBD"/>
    <property type="match status" value="1"/>
</dbReference>
<feature type="region of interest" description="Disordered" evidence="3">
    <location>
        <begin position="1"/>
        <end position="33"/>
    </location>
</feature>
<dbReference type="PANTHER" id="PTHR21220">
    <property type="entry name" value="DNA-DEPENDENT METALLOPROTEASE SPRTN"/>
    <property type="match status" value="1"/>
</dbReference>
<dbReference type="SMART" id="SM00731">
    <property type="entry name" value="SprT"/>
    <property type="match status" value="1"/>
</dbReference>
<evidence type="ECO:0000256" key="1">
    <source>
        <dbReference type="ARBA" id="ARBA00004123"/>
    </source>
</evidence>
<protein>
    <submittedName>
        <fullName evidence="5">SprT-like domain-containing protein Spartan</fullName>
    </submittedName>
</protein>
<dbReference type="GO" id="GO:0005634">
    <property type="term" value="C:nucleus"/>
    <property type="evidence" value="ECO:0007669"/>
    <property type="project" value="UniProtKB-SubCell"/>
</dbReference>
<dbReference type="GO" id="GO:0031593">
    <property type="term" value="F:polyubiquitin modification-dependent protein binding"/>
    <property type="evidence" value="ECO:0007669"/>
    <property type="project" value="TreeGrafter"/>
</dbReference>
<evidence type="ECO:0000256" key="3">
    <source>
        <dbReference type="SAM" id="MobiDB-lite"/>
    </source>
</evidence>
<organism evidence="5 6">
    <name type="scientific">Hypsibius exemplaris</name>
    <name type="common">Freshwater tardigrade</name>
    <dbReference type="NCBI Taxonomy" id="2072580"/>
    <lineage>
        <taxon>Eukaryota</taxon>
        <taxon>Metazoa</taxon>
        <taxon>Ecdysozoa</taxon>
        <taxon>Tardigrada</taxon>
        <taxon>Eutardigrada</taxon>
        <taxon>Parachela</taxon>
        <taxon>Hypsibioidea</taxon>
        <taxon>Hypsibiidae</taxon>
        <taxon>Hypsibius</taxon>
    </lineage>
</organism>
<sequence>MDFDEDDEPFFKPFVSSTASSPPFSEFGSHSPADSELKRIGLLGTDLSWEDQAAILAALGDDDEDAGIGQDFTSTKGGSSSAGPIFLKSLVPASESYSGNGASGSGKHGGGMSLVDPQWEIIDPTPDIWSLFNQFNKEFFWSKLTSVEVKWSKQMTSCAGICRYQSRAGYCSIGLSFPLLKFRPRKDLVETLLHEMIHAYLFVSKNDRDRESHGPFFHEHMFRINKQTGTTISVYHSFHDEVNHYKQHIWRCEGPCRDRKPYCGFVKRARNRAPSKNDLWWADHQAKCGGTFVKIHEPDGFGVRKKKTTQDQPPKALSATQPTLNSFPGFKSPTKGKPVKIDVATLKNTLPKSPVKRQSLLNLTDGTNATSGYRLGSSTAPTASPDCIDLTEDSPPPATKKLKSLASFPSSVNPRRQLQLSSFFTPTPKPMMTEKVDVKAESNIVCID</sequence>
<dbReference type="GO" id="GO:0006974">
    <property type="term" value="P:DNA damage response"/>
    <property type="evidence" value="ECO:0007669"/>
    <property type="project" value="InterPro"/>
</dbReference>
<dbReference type="InterPro" id="IPR044245">
    <property type="entry name" value="Spartan"/>
</dbReference>
<name>A0A1W0WX31_HYPEX</name>
<reference evidence="6" key="1">
    <citation type="submission" date="2017-01" db="EMBL/GenBank/DDBJ databases">
        <title>Comparative genomics of anhydrobiosis in the tardigrade Hypsibius dujardini.</title>
        <authorList>
            <person name="Yoshida Y."/>
            <person name="Koutsovoulos G."/>
            <person name="Laetsch D."/>
            <person name="Stevens L."/>
            <person name="Kumar S."/>
            <person name="Horikawa D."/>
            <person name="Ishino K."/>
            <person name="Komine S."/>
            <person name="Tomita M."/>
            <person name="Blaxter M."/>
            <person name="Arakawa K."/>
        </authorList>
    </citation>
    <scope>NUCLEOTIDE SEQUENCE [LARGE SCALE GENOMIC DNA]</scope>
    <source>
        <strain evidence="6">Z151</strain>
    </source>
</reference>
<comment type="subcellular location">
    <subcellularLocation>
        <location evidence="1">Nucleus</location>
    </subcellularLocation>
</comment>
<evidence type="ECO:0000259" key="4">
    <source>
        <dbReference type="SMART" id="SM00731"/>
    </source>
</evidence>
<dbReference type="Pfam" id="PF10263">
    <property type="entry name" value="SprT-like"/>
    <property type="match status" value="1"/>
</dbReference>
<dbReference type="PANTHER" id="PTHR21220:SF0">
    <property type="entry name" value="DNA-DEPENDENT METALLOPROTEASE SPRTN"/>
    <property type="match status" value="1"/>
</dbReference>
<dbReference type="GO" id="GO:0004222">
    <property type="term" value="F:metalloendopeptidase activity"/>
    <property type="evidence" value="ECO:0007669"/>
    <property type="project" value="InterPro"/>
</dbReference>
<keyword evidence="2" id="KW-0539">Nucleus</keyword>
<dbReference type="Proteomes" id="UP000192578">
    <property type="component" value="Unassembled WGS sequence"/>
</dbReference>
<feature type="compositionally biased region" description="Polar residues" evidence="3">
    <location>
        <begin position="365"/>
        <end position="382"/>
    </location>
</feature>
<dbReference type="AlphaFoldDB" id="A0A1W0WX31"/>
<comment type="caution">
    <text evidence="5">The sequence shown here is derived from an EMBL/GenBank/DDBJ whole genome shotgun (WGS) entry which is preliminary data.</text>
</comment>
<dbReference type="InterPro" id="IPR055220">
    <property type="entry name" value="SPRTN_ZBD"/>
</dbReference>
<gene>
    <name evidence="5" type="ORF">BV898_06265</name>
</gene>
<feature type="region of interest" description="Disordered" evidence="3">
    <location>
        <begin position="365"/>
        <end position="396"/>
    </location>
</feature>
<dbReference type="OrthoDB" id="5236983at2759"/>
<evidence type="ECO:0000313" key="6">
    <source>
        <dbReference type="Proteomes" id="UP000192578"/>
    </source>
</evidence>
<keyword evidence="6" id="KW-1185">Reference proteome</keyword>
<feature type="domain" description="SprT-like" evidence="4">
    <location>
        <begin position="126"/>
        <end position="295"/>
    </location>
</feature>
<accession>A0A1W0WX31</accession>